<keyword evidence="2" id="KW-1185">Reference proteome</keyword>
<dbReference type="InterPro" id="IPR036265">
    <property type="entry name" value="HIT-like_sf"/>
</dbReference>
<evidence type="ECO:0008006" key="3">
    <source>
        <dbReference type="Google" id="ProtNLM"/>
    </source>
</evidence>
<dbReference type="AlphaFoldDB" id="A0A1C5J277"/>
<dbReference type="Gene3D" id="3.30.428.10">
    <property type="entry name" value="HIT-like"/>
    <property type="match status" value="1"/>
</dbReference>
<dbReference type="Proteomes" id="UP000199360">
    <property type="component" value="Unassembled WGS sequence"/>
</dbReference>
<accession>A0A1C5J277</accession>
<proteinExistence type="predicted"/>
<name>A0A1C5J277_9ACTN</name>
<organism evidence="1 2">
    <name type="scientific">Micromonospora humi</name>
    <dbReference type="NCBI Taxonomy" id="745366"/>
    <lineage>
        <taxon>Bacteria</taxon>
        <taxon>Bacillati</taxon>
        <taxon>Actinomycetota</taxon>
        <taxon>Actinomycetes</taxon>
        <taxon>Micromonosporales</taxon>
        <taxon>Micromonosporaceae</taxon>
        <taxon>Micromonospora</taxon>
    </lineage>
</organism>
<dbReference type="SUPFAM" id="SSF54197">
    <property type="entry name" value="HIT-like"/>
    <property type="match status" value="1"/>
</dbReference>
<dbReference type="STRING" id="745366.GA0070213_108130"/>
<evidence type="ECO:0000313" key="1">
    <source>
        <dbReference type="EMBL" id="SCG64692.1"/>
    </source>
</evidence>
<dbReference type="EMBL" id="FMDM01000008">
    <property type="protein sequence ID" value="SCG64692.1"/>
    <property type="molecule type" value="Genomic_DNA"/>
</dbReference>
<gene>
    <name evidence="1" type="ORF">GA0070213_108130</name>
</gene>
<reference evidence="2" key="1">
    <citation type="submission" date="2016-06" db="EMBL/GenBank/DDBJ databases">
        <authorList>
            <person name="Varghese N."/>
            <person name="Submissions Spin"/>
        </authorList>
    </citation>
    <scope>NUCLEOTIDE SEQUENCE [LARGE SCALE GENOMIC DNA]</scope>
    <source>
        <strain evidence="2">DSM 45647</strain>
    </source>
</reference>
<sequence length="230" mass="25157">MPGDRTVPVGCRLVYPCAVALSPDQFHEHALTVADGERRLPLARMTGWDISPFEQDGLRVAPLRPPVLPEAARHGEDPADCGMCRERDEGIWFNDNWRLARVAGVGVPLVLMLYPRDHHDLADLPDDLAAELGLLTTRIVRHVQALAHISRAHVYRFGDGAAHLHVWFFARPAGQAQLFGSWLVVWDDLLPEYPADIADADADAVADALVASHGGRRSAGTGPAPDRRPA</sequence>
<evidence type="ECO:0000313" key="2">
    <source>
        <dbReference type="Proteomes" id="UP000199360"/>
    </source>
</evidence>
<protein>
    <recommendedName>
        <fullName evidence="3">Diadenosine tetraphosphate (Ap4A) hydrolase</fullName>
    </recommendedName>
</protein>